<sequence length="38" mass="4288">MNGTHHFTPPALVRLAGASKLEILATHYLRKARCRDEL</sequence>
<dbReference type="Proteomes" id="UP000214646">
    <property type="component" value="Unassembled WGS sequence"/>
</dbReference>
<keyword evidence="2" id="KW-1185">Reference proteome</keyword>
<dbReference type="AlphaFoldDB" id="A0A225EGB0"/>
<evidence type="ECO:0000313" key="1">
    <source>
        <dbReference type="EMBL" id="OWK47267.1"/>
    </source>
</evidence>
<organism evidence="1 2">
    <name type="scientific">Fimbriiglobus ruber</name>
    <dbReference type="NCBI Taxonomy" id="1908690"/>
    <lineage>
        <taxon>Bacteria</taxon>
        <taxon>Pseudomonadati</taxon>
        <taxon>Planctomycetota</taxon>
        <taxon>Planctomycetia</taxon>
        <taxon>Gemmatales</taxon>
        <taxon>Gemmataceae</taxon>
        <taxon>Fimbriiglobus</taxon>
    </lineage>
</organism>
<dbReference type="EMBL" id="NIDE01000001">
    <property type="protein sequence ID" value="OWK47267.1"/>
    <property type="molecule type" value="Genomic_DNA"/>
</dbReference>
<proteinExistence type="predicted"/>
<comment type="caution">
    <text evidence="1">The sequence shown here is derived from an EMBL/GenBank/DDBJ whole genome shotgun (WGS) entry which is preliminary data.</text>
</comment>
<evidence type="ECO:0000313" key="2">
    <source>
        <dbReference type="Proteomes" id="UP000214646"/>
    </source>
</evidence>
<accession>A0A225EGB0</accession>
<name>A0A225EGB0_9BACT</name>
<protein>
    <submittedName>
        <fullName evidence="1">Uncharacterized protein</fullName>
    </submittedName>
</protein>
<gene>
    <name evidence="1" type="ORF">FRUB_00966</name>
</gene>
<reference evidence="2" key="1">
    <citation type="submission" date="2017-06" db="EMBL/GenBank/DDBJ databases">
        <title>Genome analysis of Fimbriiglobus ruber SP5, the first member of the order Planctomycetales with confirmed chitinolytic capability.</title>
        <authorList>
            <person name="Ravin N.V."/>
            <person name="Rakitin A.L."/>
            <person name="Ivanova A.A."/>
            <person name="Beletsky A.V."/>
            <person name="Kulichevskaya I.S."/>
            <person name="Mardanov A.V."/>
            <person name="Dedysh S.N."/>
        </authorList>
    </citation>
    <scope>NUCLEOTIDE SEQUENCE [LARGE SCALE GENOMIC DNA]</scope>
    <source>
        <strain evidence="2">SP5</strain>
    </source>
</reference>